<dbReference type="Pfam" id="PF23858">
    <property type="entry name" value="DUF7220"/>
    <property type="match status" value="1"/>
</dbReference>
<evidence type="ECO:0000313" key="2">
    <source>
        <dbReference type="EMBL" id="REF72299.1"/>
    </source>
</evidence>
<organism evidence="2 3">
    <name type="scientific">Paracoccus versutus</name>
    <name type="common">Thiobacillus versutus</name>
    <dbReference type="NCBI Taxonomy" id="34007"/>
    <lineage>
        <taxon>Bacteria</taxon>
        <taxon>Pseudomonadati</taxon>
        <taxon>Pseudomonadota</taxon>
        <taxon>Alphaproteobacteria</taxon>
        <taxon>Rhodobacterales</taxon>
        <taxon>Paracoccaceae</taxon>
        <taxon>Paracoccus</taxon>
    </lineage>
</organism>
<evidence type="ECO:0000313" key="3">
    <source>
        <dbReference type="Proteomes" id="UP000256941"/>
    </source>
</evidence>
<protein>
    <submittedName>
        <fullName evidence="2">Uncharacterized protein</fullName>
    </submittedName>
</protein>
<gene>
    <name evidence="2" type="ORF">BDD41_0768</name>
</gene>
<dbReference type="AlphaFoldDB" id="A0A3D9XZD3"/>
<feature type="transmembrane region" description="Helical" evidence="1">
    <location>
        <begin position="9"/>
        <end position="27"/>
    </location>
</feature>
<keyword evidence="1" id="KW-1133">Transmembrane helix</keyword>
<accession>A0A3D9XZD3</accession>
<dbReference type="RefSeq" id="WP_147304448.1">
    <property type="nucleotide sequence ID" value="NZ_CP038196.1"/>
</dbReference>
<dbReference type="Proteomes" id="UP000256941">
    <property type="component" value="Unassembled WGS sequence"/>
</dbReference>
<dbReference type="InterPro" id="IPR055644">
    <property type="entry name" value="DUF7220"/>
</dbReference>
<evidence type="ECO:0000256" key="1">
    <source>
        <dbReference type="SAM" id="Phobius"/>
    </source>
</evidence>
<keyword evidence="1" id="KW-0812">Transmembrane</keyword>
<proteinExistence type="predicted"/>
<comment type="caution">
    <text evidence="2">The sequence shown here is derived from an EMBL/GenBank/DDBJ whole genome shotgun (WGS) entry which is preliminary data.</text>
</comment>
<sequence length="65" mass="6949">MTMDAIEALTNAVIGLAASWLVTWAVLGFSPAASAGITGMFFGLSTVRTFVLRRVFRRIGRGRGC</sequence>
<keyword evidence="1" id="KW-0472">Membrane</keyword>
<reference evidence="2 3" key="1">
    <citation type="submission" date="2018-08" db="EMBL/GenBank/DDBJ databases">
        <title>Genomic Encyclopedia of Archaeal and Bacterial Type Strains, Phase II (KMG-II): from individual species to whole genera.</title>
        <authorList>
            <person name="Goeker M."/>
        </authorList>
    </citation>
    <scope>NUCLEOTIDE SEQUENCE [LARGE SCALE GENOMIC DNA]</scope>
    <source>
        <strain evidence="2 3">DSM 17099</strain>
    </source>
</reference>
<name>A0A3D9XZD3_PARVE</name>
<dbReference type="EMBL" id="QTUJ01000001">
    <property type="protein sequence ID" value="REF72299.1"/>
    <property type="molecule type" value="Genomic_DNA"/>
</dbReference>
<feature type="transmembrane region" description="Helical" evidence="1">
    <location>
        <begin position="33"/>
        <end position="51"/>
    </location>
</feature>